<organism evidence="12 13">
    <name type="scientific">Plectus sambesii</name>
    <dbReference type="NCBI Taxonomy" id="2011161"/>
    <lineage>
        <taxon>Eukaryota</taxon>
        <taxon>Metazoa</taxon>
        <taxon>Ecdysozoa</taxon>
        <taxon>Nematoda</taxon>
        <taxon>Chromadorea</taxon>
        <taxon>Plectida</taxon>
        <taxon>Plectina</taxon>
        <taxon>Plectoidea</taxon>
        <taxon>Plectidae</taxon>
        <taxon>Plectus</taxon>
    </lineage>
</organism>
<comment type="similarity">
    <text evidence="2 11">Belongs to the glycosyltransferase 31 family.</text>
</comment>
<evidence type="ECO:0000256" key="8">
    <source>
        <dbReference type="ARBA" id="ARBA00023034"/>
    </source>
</evidence>
<name>A0A914XNS5_9BILA</name>
<evidence type="ECO:0000256" key="2">
    <source>
        <dbReference type="ARBA" id="ARBA00008661"/>
    </source>
</evidence>
<dbReference type="Proteomes" id="UP000887566">
    <property type="component" value="Unplaced"/>
</dbReference>
<keyword evidence="12" id="KW-1185">Reference proteome</keyword>
<protein>
    <recommendedName>
        <fullName evidence="11">Hexosyltransferase</fullName>
        <ecNumber evidence="11">2.4.1.-</ecNumber>
    </recommendedName>
</protein>
<dbReference type="PANTHER" id="PTHR11214">
    <property type="entry name" value="BETA-1,3-N-ACETYLGLUCOSAMINYLTRANSFERASE"/>
    <property type="match status" value="1"/>
</dbReference>
<keyword evidence="5 11" id="KW-0812">Transmembrane</keyword>
<comment type="caution">
    <text evidence="11">Lacks conserved residue(s) required for the propagation of feature annotation.</text>
</comment>
<keyword evidence="9 11" id="KW-0472">Membrane</keyword>
<dbReference type="GO" id="GO:0006493">
    <property type="term" value="P:protein O-linked glycosylation"/>
    <property type="evidence" value="ECO:0007669"/>
    <property type="project" value="TreeGrafter"/>
</dbReference>
<keyword evidence="10" id="KW-0325">Glycoprotein</keyword>
<evidence type="ECO:0000256" key="1">
    <source>
        <dbReference type="ARBA" id="ARBA00004323"/>
    </source>
</evidence>
<comment type="subcellular location">
    <subcellularLocation>
        <location evidence="1 11">Golgi apparatus membrane</location>
        <topology evidence="1 11">Single-pass type II membrane protein</topology>
    </subcellularLocation>
</comment>
<evidence type="ECO:0000256" key="6">
    <source>
        <dbReference type="ARBA" id="ARBA00022968"/>
    </source>
</evidence>
<dbReference type="GO" id="GO:0000139">
    <property type="term" value="C:Golgi membrane"/>
    <property type="evidence" value="ECO:0007669"/>
    <property type="project" value="UniProtKB-SubCell"/>
</dbReference>
<evidence type="ECO:0000313" key="12">
    <source>
        <dbReference type="Proteomes" id="UP000887566"/>
    </source>
</evidence>
<dbReference type="GO" id="GO:0016758">
    <property type="term" value="F:hexosyltransferase activity"/>
    <property type="evidence" value="ECO:0007669"/>
    <property type="project" value="InterPro"/>
</dbReference>
<keyword evidence="6" id="KW-0735">Signal-anchor</keyword>
<dbReference type="Pfam" id="PF01762">
    <property type="entry name" value="Galactosyl_T"/>
    <property type="match status" value="1"/>
</dbReference>
<accession>A0A914XNS5</accession>
<evidence type="ECO:0000313" key="13">
    <source>
        <dbReference type="WBParaSite" id="PSAMB.scaffold93size81355.g1696.t1"/>
    </source>
</evidence>
<evidence type="ECO:0000256" key="5">
    <source>
        <dbReference type="ARBA" id="ARBA00022692"/>
    </source>
</evidence>
<evidence type="ECO:0000256" key="4">
    <source>
        <dbReference type="ARBA" id="ARBA00022679"/>
    </source>
</evidence>
<evidence type="ECO:0000256" key="3">
    <source>
        <dbReference type="ARBA" id="ARBA00022676"/>
    </source>
</evidence>
<evidence type="ECO:0000256" key="9">
    <source>
        <dbReference type="ARBA" id="ARBA00023136"/>
    </source>
</evidence>
<proteinExistence type="inferred from homology"/>
<feature type="transmembrane region" description="Helical" evidence="11">
    <location>
        <begin position="34"/>
        <end position="52"/>
    </location>
</feature>
<evidence type="ECO:0000256" key="11">
    <source>
        <dbReference type="RuleBase" id="RU363063"/>
    </source>
</evidence>
<reference evidence="13" key="1">
    <citation type="submission" date="2022-11" db="UniProtKB">
        <authorList>
            <consortium name="WormBaseParasite"/>
        </authorList>
    </citation>
    <scope>IDENTIFICATION</scope>
</reference>
<keyword evidence="4" id="KW-0808">Transferase</keyword>
<feature type="transmembrane region" description="Helical" evidence="11">
    <location>
        <begin position="6"/>
        <end position="27"/>
    </location>
</feature>
<keyword evidence="7 11" id="KW-1133">Transmembrane helix</keyword>
<dbReference type="InterPro" id="IPR002659">
    <property type="entry name" value="Glyco_trans_31"/>
</dbReference>
<evidence type="ECO:0000256" key="7">
    <source>
        <dbReference type="ARBA" id="ARBA00022989"/>
    </source>
</evidence>
<dbReference type="Gene3D" id="3.90.550.50">
    <property type="match status" value="1"/>
</dbReference>
<dbReference type="FunFam" id="3.90.550.50:FF:000001">
    <property type="entry name" value="Hexosyltransferase"/>
    <property type="match status" value="1"/>
</dbReference>
<keyword evidence="8 11" id="KW-0333">Golgi apparatus</keyword>
<keyword evidence="3 11" id="KW-0328">Glycosyltransferase</keyword>
<dbReference type="AlphaFoldDB" id="A0A914XNS5"/>
<dbReference type="EC" id="2.4.1.-" evidence="11"/>
<sequence length="422" mass="49128">MEILPGYTLAAFWLFTVISIISGLYYSKKTPAPFFLFLAIVFFAATIVLLSASQGSHSYNSIYFQVNIDQRQPECSDCQNMDRRIRVIFAKEAGRSDRNKVAYSQEENELSEQERILLNETDTEIPLTNETAVNPHKFKWIIVEKNLCTSSRRPFILIIVHSAPKNLKQRMFIRETWGAAEISQRLNTLIVFALGAFQGPLAIRQQKAVLRENSVYGDIIQEDFVDNYRNLTYKTVMWLRWVTYYCSEAQYVLKLDDDIFTNMFNLVRHVKNLHKRNIARHNTLACNVWNGVRVDRNTSSKWFVPKTEFAASVYPTYCSGSAYLMSADLAPKLYHASFEVPFFWVDDFWLTGQVAAHVNASWYQMRSMFSLIVKNKFIYEESFTDDYVVFGHVPHLKMKDKYRVWKRIAATYGFIPDHKGLL</sequence>
<dbReference type="WBParaSite" id="PSAMB.scaffold93size81355.g1696.t1">
    <property type="protein sequence ID" value="PSAMB.scaffold93size81355.g1696.t1"/>
    <property type="gene ID" value="PSAMB.scaffold93size81355.g1696"/>
</dbReference>
<evidence type="ECO:0000256" key="10">
    <source>
        <dbReference type="ARBA" id="ARBA00023180"/>
    </source>
</evidence>
<dbReference type="PANTHER" id="PTHR11214:SF364">
    <property type="entry name" value="HEXOSYLTRANSFERASE"/>
    <property type="match status" value="1"/>
</dbReference>